<proteinExistence type="predicted"/>
<protein>
    <recommendedName>
        <fullName evidence="4">DUF4367 domain-containing protein</fullName>
    </recommendedName>
</protein>
<dbReference type="Proteomes" id="UP000637513">
    <property type="component" value="Unassembled WGS sequence"/>
</dbReference>
<dbReference type="EMBL" id="JACRSW010000040">
    <property type="protein sequence ID" value="MBC8558261.1"/>
    <property type="molecule type" value="Genomic_DNA"/>
</dbReference>
<keyword evidence="1" id="KW-1133">Transmembrane helix</keyword>
<name>A0ABR7MWU5_9FIRM</name>
<keyword evidence="1" id="KW-0812">Transmembrane</keyword>
<dbReference type="RefSeq" id="WP_249305696.1">
    <property type="nucleotide sequence ID" value="NZ_JACRSW010000040.1"/>
</dbReference>
<evidence type="ECO:0000256" key="1">
    <source>
        <dbReference type="SAM" id="Phobius"/>
    </source>
</evidence>
<accession>A0ABR7MWU5</accession>
<reference evidence="2 3" key="1">
    <citation type="submission" date="2020-08" db="EMBL/GenBank/DDBJ databases">
        <title>Genome public.</title>
        <authorList>
            <person name="Liu C."/>
            <person name="Sun Q."/>
        </authorList>
    </citation>
    <scope>NUCLEOTIDE SEQUENCE [LARGE SCALE GENOMIC DNA]</scope>
    <source>
        <strain evidence="2 3">BX3</strain>
    </source>
</reference>
<comment type="caution">
    <text evidence="2">The sequence shown here is derived from an EMBL/GenBank/DDBJ whole genome shotgun (WGS) entry which is preliminary data.</text>
</comment>
<evidence type="ECO:0008006" key="4">
    <source>
        <dbReference type="Google" id="ProtNLM"/>
    </source>
</evidence>
<gene>
    <name evidence="2" type="ORF">H8700_11195</name>
</gene>
<organism evidence="2 3">
    <name type="scientific">Jutongia hominis</name>
    <dbReference type="NCBI Taxonomy" id="2763664"/>
    <lineage>
        <taxon>Bacteria</taxon>
        <taxon>Bacillati</taxon>
        <taxon>Bacillota</taxon>
        <taxon>Clostridia</taxon>
        <taxon>Lachnospirales</taxon>
        <taxon>Lachnospiraceae</taxon>
        <taxon>Jutongia</taxon>
    </lineage>
</organism>
<evidence type="ECO:0000313" key="3">
    <source>
        <dbReference type="Proteomes" id="UP000637513"/>
    </source>
</evidence>
<evidence type="ECO:0000313" key="2">
    <source>
        <dbReference type="EMBL" id="MBC8558261.1"/>
    </source>
</evidence>
<feature type="transmembrane region" description="Helical" evidence="1">
    <location>
        <begin position="54"/>
        <end position="74"/>
    </location>
</feature>
<keyword evidence="1" id="KW-0472">Membrane</keyword>
<keyword evidence="3" id="KW-1185">Reference proteome</keyword>
<sequence length="358" mass="42235">MRRKDKVIKEALQIYQQEKKETLPVYQEEERDSFEDRIYEKIRKMDIPNPRRKAHMVSLAIMVVFVVAIGMFFMQYRNKNRVSNTTKMIEKLYQEGSTDGSKYGIDVLRGTIRQEKKEYIYLIRYLSSTQKNALRKVAYKKTSYTLEQKQGGNTGTAIVCYACAPYHNQKEKTWKVYQLSDRKSHCYYILKDKDENMAIAKYVFAWQGLKGKDVLKDKFAIQKGEDIRSVTLERYRARSKENTDRIVAVYTKEQEKANILQAIKKITQNSKEPKAGEEDGFNAHEVSWDEISSKKPADCYYLTIENRQKEKWILGVYCSGKECIFYQYGKYNTGDHFEVAESDLKWVCDWIKKADKEY</sequence>